<organism evidence="1 2">
    <name type="scientific">Streptomyces wuyuanensis</name>
    <dbReference type="NCBI Taxonomy" id="1196353"/>
    <lineage>
        <taxon>Bacteria</taxon>
        <taxon>Bacillati</taxon>
        <taxon>Actinomycetota</taxon>
        <taxon>Actinomycetes</taxon>
        <taxon>Kitasatosporales</taxon>
        <taxon>Streptomycetaceae</taxon>
        <taxon>Streptomyces</taxon>
    </lineage>
</organism>
<dbReference type="EMBL" id="FNHI01000001">
    <property type="protein sequence ID" value="SDL81998.1"/>
    <property type="molecule type" value="Genomic_DNA"/>
</dbReference>
<dbReference type="OrthoDB" id="4483486at2"/>
<evidence type="ECO:0000313" key="1">
    <source>
        <dbReference type="EMBL" id="SDL81998.1"/>
    </source>
</evidence>
<dbReference type="STRING" id="1196353.SAMN05444921_101499"/>
<accession>A0A1G9N691</accession>
<gene>
    <name evidence="1" type="ORF">SAMN05444921_101499</name>
</gene>
<keyword evidence="2" id="KW-1185">Reference proteome</keyword>
<sequence>MAVRHRVIGRSRAAVWTVLANPRLYGDWVTGVASTRPIDEHWPAVGTALAYTISVGRWSYEGHTVVRCYEPPGRLELEAHSGRLGTARIGIELRPWGEHTLVIVDEHPLRGFGGTVHAAPLEVFIQLRHRNLLARLAKTVERNTPAAPAASGATAAA</sequence>
<dbReference type="RefSeq" id="WP_093652090.1">
    <property type="nucleotide sequence ID" value="NZ_FNHI01000001.1"/>
</dbReference>
<dbReference type="SUPFAM" id="SSF55961">
    <property type="entry name" value="Bet v1-like"/>
    <property type="match status" value="1"/>
</dbReference>
<dbReference type="InterPro" id="IPR023393">
    <property type="entry name" value="START-like_dom_sf"/>
</dbReference>
<dbReference type="InterPro" id="IPR019587">
    <property type="entry name" value="Polyketide_cyclase/dehydratase"/>
</dbReference>
<dbReference type="Gene3D" id="3.30.530.20">
    <property type="match status" value="1"/>
</dbReference>
<dbReference type="CDD" id="cd07812">
    <property type="entry name" value="SRPBCC"/>
    <property type="match status" value="1"/>
</dbReference>
<evidence type="ECO:0000313" key="2">
    <source>
        <dbReference type="Proteomes" id="UP000199063"/>
    </source>
</evidence>
<reference evidence="2" key="1">
    <citation type="submission" date="2016-10" db="EMBL/GenBank/DDBJ databases">
        <authorList>
            <person name="Varghese N."/>
            <person name="Submissions S."/>
        </authorList>
    </citation>
    <scope>NUCLEOTIDE SEQUENCE [LARGE SCALE GENOMIC DNA]</scope>
    <source>
        <strain evidence="2">CGMCC 4.7042</strain>
    </source>
</reference>
<dbReference type="GeneID" id="40827833"/>
<name>A0A1G9N691_9ACTN</name>
<protein>
    <submittedName>
        <fullName evidence="1">Polyketide cyclase / dehydrase and lipid transport</fullName>
    </submittedName>
</protein>
<dbReference type="AlphaFoldDB" id="A0A1G9N691"/>
<dbReference type="Proteomes" id="UP000199063">
    <property type="component" value="Unassembled WGS sequence"/>
</dbReference>
<proteinExistence type="predicted"/>
<dbReference type="Pfam" id="PF10604">
    <property type="entry name" value="Polyketide_cyc2"/>
    <property type="match status" value="1"/>
</dbReference>